<accession>A0A5P8M9T9</accession>
<protein>
    <submittedName>
        <fullName evidence="1">Transcriptional regulator</fullName>
    </submittedName>
</protein>
<organism evidence="1 2">
    <name type="scientific">Schleiferilactobacillus harbinensis</name>
    <dbReference type="NCBI Taxonomy" id="304207"/>
    <lineage>
        <taxon>Bacteria</taxon>
        <taxon>Bacillati</taxon>
        <taxon>Bacillota</taxon>
        <taxon>Bacilli</taxon>
        <taxon>Lactobacillales</taxon>
        <taxon>Lactobacillaceae</taxon>
        <taxon>Schleiferilactobacillus</taxon>
    </lineage>
</organism>
<reference evidence="1 2" key="1">
    <citation type="submission" date="2019-10" db="EMBL/GenBank/DDBJ databases">
        <title>The completed genome of Lactobacillus harbinensis M1.</title>
        <authorList>
            <person name="Zheng Y."/>
        </authorList>
    </citation>
    <scope>NUCLEOTIDE SEQUENCE [LARGE SCALE GENOMIC DNA]</scope>
    <source>
        <strain evidence="1 2">M1</strain>
    </source>
</reference>
<dbReference type="Proteomes" id="UP000326779">
    <property type="component" value="Chromosome"/>
</dbReference>
<dbReference type="EMBL" id="CP045143">
    <property type="protein sequence ID" value="QFR25300.1"/>
    <property type="molecule type" value="Genomic_DNA"/>
</dbReference>
<dbReference type="KEGG" id="lhb:D1010_15685"/>
<evidence type="ECO:0000313" key="2">
    <source>
        <dbReference type="Proteomes" id="UP000326779"/>
    </source>
</evidence>
<proteinExistence type="predicted"/>
<name>A0A5P8M9T9_9LACO</name>
<dbReference type="AlphaFoldDB" id="A0A5P8M9T9"/>
<evidence type="ECO:0000313" key="1">
    <source>
        <dbReference type="EMBL" id="QFR25300.1"/>
    </source>
</evidence>
<gene>
    <name evidence="1" type="ORF">D1010_15685</name>
</gene>
<sequence>MENFPALSALMDQYSSFTFGTAKRFGVSRYQLNKAIDQGVLDKSETGIYVKAGYFEDEMSIISQRFSRGIFDRESALIYYDLSDEMPFRYTMTFPRGYHPTAQSLKKHFIKKAQYRTGRFYSAEITTQLTDFGNEIQIYSLERSLLDAWNSDTTQPYTKNDAVKRYAERPDGDYNKLLKLERELYPRSTLSKILEVLVQ</sequence>